<proteinExistence type="predicted"/>
<dbReference type="EMBL" id="LFJN01000019">
    <property type="protein sequence ID" value="KPI38290.1"/>
    <property type="molecule type" value="Genomic_DNA"/>
</dbReference>
<keyword evidence="3" id="KW-1185">Reference proteome</keyword>
<evidence type="ECO:0000256" key="1">
    <source>
        <dbReference type="SAM" id="MobiDB-lite"/>
    </source>
</evidence>
<dbReference type="VEuPathDB" id="FungiDB:AB675_11960"/>
<organism evidence="2 3">
    <name type="scientific">Cyphellophora attinorum</name>
    <dbReference type="NCBI Taxonomy" id="1664694"/>
    <lineage>
        <taxon>Eukaryota</taxon>
        <taxon>Fungi</taxon>
        <taxon>Dikarya</taxon>
        <taxon>Ascomycota</taxon>
        <taxon>Pezizomycotina</taxon>
        <taxon>Eurotiomycetes</taxon>
        <taxon>Chaetothyriomycetidae</taxon>
        <taxon>Chaetothyriales</taxon>
        <taxon>Cyphellophoraceae</taxon>
        <taxon>Cyphellophora</taxon>
    </lineage>
</organism>
<dbReference type="Proteomes" id="UP000038010">
    <property type="component" value="Unassembled WGS sequence"/>
</dbReference>
<dbReference type="OrthoDB" id="5428508at2759"/>
<dbReference type="AlphaFoldDB" id="A0A0N1H8L4"/>
<feature type="region of interest" description="Disordered" evidence="1">
    <location>
        <begin position="1"/>
        <end position="55"/>
    </location>
</feature>
<reference evidence="2 3" key="1">
    <citation type="submission" date="2015-06" db="EMBL/GenBank/DDBJ databases">
        <title>Draft genome of the ant-associated black yeast Phialophora attae CBS 131958.</title>
        <authorList>
            <person name="Moreno L.F."/>
            <person name="Stielow B.J."/>
            <person name="de Hoog S."/>
            <person name="Vicente V.A."/>
            <person name="Weiss V.A."/>
            <person name="de Vries M."/>
            <person name="Cruz L.M."/>
            <person name="Souza E.M."/>
        </authorList>
    </citation>
    <scope>NUCLEOTIDE SEQUENCE [LARGE SCALE GENOMIC DNA]</scope>
    <source>
        <strain evidence="2 3">CBS 131958</strain>
    </source>
</reference>
<dbReference type="RefSeq" id="XP_017998253.1">
    <property type="nucleotide sequence ID" value="XM_018140852.1"/>
</dbReference>
<evidence type="ECO:0000313" key="3">
    <source>
        <dbReference type="Proteomes" id="UP000038010"/>
    </source>
</evidence>
<comment type="caution">
    <text evidence="2">The sequence shown here is derived from an EMBL/GenBank/DDBJ whole genome shotgun (WGS) entry which is preliminary data.</text>
</comment>
<protein>
    <recommendedName>
        <fullName evidence="4">Heterokaryon incompatibility domain-containing protein</fullName>
    </recommendedName>
</protein>
<name>A0A0N1H8L4_9EURO</name>
<dbReference type="GeneID" id="28732733"/>
<sequence>MPNSESRTDTQFATTASGDDGLYHNHSFSDNEGSAVEGKSSHDDEMYSEVSTDSEESSSMTITVNGFRWCHCQIAGYDVDHLALQQTETSLHSAHAAALSYAIGDFGRTLHVLGHVHHDAPRPFRLTFGAEWDIEDTKAALVHLTNVNGGIWLDQLSITQEPAEIALFLPRLPQIYSILEVVVLLPNAPCSCLQSAVDSYLNGSDDFRDGDGNFHTVRVMDSCYNALPISSYHSRFWTMVEFKYARSIRAYFVSVAGPCGAKTSRYIQHKLCEIRSLGDEHELVDISDEKWLEWHLDSSLASFEGGVAMCIGSGSIALLRTAQFFLGTPLHRKYRLKVLGPPLYSTNHRATVVSDMVSVVFASDRRYKPPADSSHLNLSALLEDGLRQRERNYCLQYLTTIPQGLLVPVNEMNTRNTTLCRPTMYINIVKVSTAIDLYGTLLANQPLQAGGYILMKSRRADHGLNTRMHNIAPFHRFLAERSIFGVVEAFATMQARHSYLDLFSLRAKYKNRPLGLLDDWARKVARGDLEDPAGKWPTLDHQRAVFVEVCRYFYMKNEHTPYASTEGFSSIDVHEVCFDITCDALGIDRDVAHKYEFGLVVHSGPAVVLGFFNAEACAALCDADETMSGAVEGPRSSHSRLRNRDHMTVSVLDHASEHGNITYETQQLGNVALETGREVPAYGVIGVWAMGLIDDPAIGADLTDIIAECDAVLV</sequence>
<feature type="compositionally biased region" description="Polar residues" evidence="1">
    <location>
        <begin position="1"/>
        <end position="17"/>
    </location>
</feature>
<accession>A0A0N1H8L4</accession>
<gene>
    <name evidence="2" type="ORF">AB675_11960</name>
</gene>
<evidence type="ECO:0000313" key="2">
    <source>
        <dbReference type="EMBL" id="KPI38290.1"/>
    </source>
</evidence>
<evidence type="ECO:0008006" key="4">
    <source>
        <dbReference type="Google" id="ProtNLM"/>
    </source>
</evidence>